<dbReference type="EMBL" id="CAVLGL010000087">
    <property type="protein sequence ID" value="CAK1591639.1"/>
    <property type="molecule type" value="Genomic_DNA"/>
</dbReference>
<dbReference type="Proteomes" id="UP001314205">
    <property type="component" value="Unassembled WGS sequence"/>
</dbReference>
<evidence type="ECO:0000259" key="2">
    <source>
        <dbReference type="Pfam" id="PF13843"/>
    </source>
</evidence>
<dbReference type="Pfam" id="PF13843">
    <property type="entry name" value="DDE_Tnp_1_7"/>
    <property type="match status" value="1"/>
</dbReference>
<keyword evidence="4" id="KW-1185">Reference proteome</keyword>
<name>A0AAV1LC42_9NEOP</name>
<evidence type="ECO:0000256" key="1">
    <source>
        <dbReference type="SAM" id="MobiDB-lite"/>
    </source>
</evidence>
<gene>
    <name evidence="3" type="ORF">PARMNEM_LOCUS11827</name>
</gene>
<dbReference type="AlphaFoldDB" id="A0AAV1LC42"/>
<feature type="domain" description="PiggyBac transposable element-derived protein" evidence="2">
    <location>
        <begin position="224"/>
        <end position="517"/>
    </location>
</feature>
<protein>
    <recommendedName>
        <fullName evidence="2">PiggyBac transposable element-derived protein domain-containing protein</fullName>
    </recommendedName>
</protein>
<accession>A0AAV1LC42</accession>
<feature type="region of interest" description="Disordered" evidence="1">
    <location>
        <begin position="120"/>
        <end position="171"/>
    </location>
</feature>
<feature type="compositionally biased region" description="Basic residues" evidence="1">
    <location>
        <begin position="161"/>
        <end position="171"/>
    </location>
</feature>
<dbReference type="PANTHER" id="PTHR47272">
    <property type="entry name" value="DDE_TNP_1_7 DOMAIN-CONTAINING PROTEIN"/>
    <property type="match status" value="1"/>
</dbReference>
<sequence>MKDSLGVKLGDIKVNCLLYADDAVLIAPSAAELQALVTCMKEECEIKALKESEIEQQLNFNYSDGLSDDVEEDVFIQEHRLLSSESESDNGSSHDLRHFQQEFENEPAVSSPAMPPREICTPTLIRGPPSVRSRGHSLRRGISRGRSRGPSRRVISVSQRPRGRPPTRYRGSRVRARGISFRHYYSPEDWNGTNFSHIIPELNQPSYKPRELHDWRPEDFLADYIDDQLLQNITVQTNRTYIKNYGRSLGLTVKELKVFFGITFVMSCLNYPQLRMFWSKKWKIPIVAENMTRDRFFKIRTSLKIVFDDEISSSERSSDKLWKVRPLFDRILLGCLKQERAQHICIDEMIIPFSGSCPIRQYVPNKPHPLGLKVLVLANPNGIICDMFVYQGDTTFTDTMRSIYSVNECSVLQLTESLVPGHVLYFDRYFTSLKLAETLFDRGFLCAGTIMKNRIPQNVLLMKDRDMKEKGRGCCFTTYSTDGKLAITKWFDNKPVHMLSTCYAAENTDFCSRWSKTKKAYESIVCSLFALPKQEPKNGRLGSFFIVLI</sequence>
<proteinExistence type="predicted"/>
<evidence type="ECO:0000313" key="3">
    <source>
        <dbReference type="EMBL" id="CAK1591639.1"/>
    </source>
</evidence>
<evidence type="ECO:0000313" key="4">
    <source>
        <dbReference type="Proteomes" id="UP001314205"/>
    </source>
</evidence>
<organism evidence="3 4">
    <name type="scientific">Parnassius mnemosyne</name>
    <name type="common">clouded apollo</name>
    <dbReference type="NCBI Taxonomy" id="213953"/>
    <lineage>
        <taxon>Eukaryota</taxon>
        <taxon>Metazoa</taxon>
        <taxon>Ecdysozoa</taxon>
        <taxon>Arthropoda</taxon>
        <taxon>Hexapoda</taxon>
        <taxon>Insecta</taxon>
        <taxon>Pterygota</taxon>
        <taxon>Neoptera</taxon>
        <taxon>Endopterygota</taxon>
        <taxon>Lepidoptera</taxon>
        <taxon>Glossata</taxon>
        <taxon>Ditrysia</taxon>
        <taxon>Papilionoidea</taxon>
        <taxon>Papilionidae</taxon>
        <taxon>Parnassiinae</taxon>
        <taxon>Parnassini</taxon>
        <taxon>Parnassius</taxon>
        <taxon>Driopa</taxon>
    </lineage>
</organism>
<feature type="compositionally biased region" description="Basic residues" evidence="1">
    <location>
        <begin position="133"/>
        <end position="151"/>
    </location>
</feature>
<dbReference type="InterPro" id="IPR029526">
    <property type="entry name" value="PGBD"/>
</dbReference>
<comment type="caution">
    <text evidence="3">The sequence shown here is derived from an EMBL/GenBank/DDBJ whole genome shotgun (WGS) entry which is preliminary data.</text>
</comment>
<reference evidence="3 4" key="1">
    <citation type="submission" date="2023-11" db="EMBL/GenBank/DDBJ databases">
        <authorList>
            <person name="Hedman E."/>
            <person name="Englund M."/>
            <person name="Stromberg M."/>
            <person name="Nyberg Akerstrom W."/>
            <person name="Nylinder S."/>
            <person name="Jareborg N."/>
            <person name="Kallberg Y."/>
            <person name="Kronander E."/>
        </authorList>
    </citation>
    <scope>NUCLEOTIDE SEQUENCE [LARGE SCALE GENOMIC DNA]</scope>
</reference>
<dbReference type="PANTHER" id="PTHR47272:SF2">
    <property type="entry name" value="PIGGYBAC TRANSPOSABLE ELEMENT-DERIVED PROTEIN 3-LIKE"/>
    <property type="match status" value="1"/>
</dbReference>